<feature type="chain" id="PRO_5007831167" description="Glycine-rich protein" evidence="2">
    <location>
        <begin position="26"/>
        <end position="93"/>
    </location>
</feature>
<evidence type="ECO:0000256" key="2">
    <source>
        <dbReference type="SAM" id="SignalP"/>
    </source>
</evidence>
<dbReference type="EMBL" id="LNRQ01000003">
    <property type="protein sequence ID" value="KZN00223.1"/>
    <property type="molecule type" value="Genomic_DNA"/>
</dbReference>
<dbReference type="InterPro" id="IPR010800">
    <property type="entry name" value="GRP"/>
</dbReference>
<feature type="signal peptide" evidence="2">
    <location>
        <begin position="1"/>
        <end position="25"/>
    </location>
</feature>
<proteinExistence type="predicted"/>
<keyword evidence="2" id="KW-0732">Signal</keyword>
<dbReference type="AlphaFoldDB" id="A0A162AF55"/>
<evidence type="ECO:0000313" key="5">
    <source>
        <dbReference type="Proteomes" id="UP000077755"/>
    </source>
</evidence>
<reference evidence="4" key="2">
    <citation type="submission" date="2022-03" db="EMBL/GenBank/DDBJ databases">
        <title>Draft title - Genomic analysis of global carrot germplasm unveils the trajectory of domestication and the origin of high carotenoid orange carrot.</title>
        <authorList>
            <person name="Iorizzo M."/>
            <person name="Ellison S."/>
            <person name="Senalik D."/>
            <person name="Macko-Podgorni A."/>
            <person name="Grzebelus D."/>
            <person name="Bostan H."/>
            <person name="Rolling W."/>
            <person name="Curaba J."/>
            <person name="Simon P."/>
        </authorList>
    </citation>
    <scope>NUCLEOTIDE SEQUENCE</scope>
    <source>
        <tissue evidence="4">Leaf</tissue>
    </source>
</reference>
<dbReference type="PANTHER" id="PTHR37389:SF16">
    <property type="entry name" value="GLYCINE-RICH CELL WALL STRUCTURAL PROTEIN"/>
    <property type="match status" value="1"/>
</dbReference>
<name>A0A162AF55_DAUCS</name>
<dbReference type="EMBL" id="CP093345">
    <property type="protein sequence ID" value="WOG90911.1"/>
    <property type="molecule type" value="Genomic_DNA"/>
</dbReference>
<accession>A0A162AF55</accession>
<organism evidence="3">
    <name type="scientific">Daucus carota subsp. sativus</name>
    <name type="common">Carrot</name>
    <dbReference type="NCBI Taxonomy" id="79200"/>
    <lineage>
        <taxon>Eukaryota</taxon>
        <taxon>Viridiplantae</taxon>
        <taxon>Streptophyta</taxon>
        <taxon>Embryophyta</taxon>
        <taxon>Tracheophyta</taxon>
        <taxon>Spermatophyta</taxon>
        <taxon>Magnoliopsida</taxon>
        <taxon>eudicotyledons</taxon>
        <taxon>Gunneridae</taxon>
        <taxon>Pentapetalae</taxon>
        <taxon>asterids</taxon>
        <taxon>campanulids</taxon>
        <taxon>Apiales</taxon>
        <taxon>Apiaceae</taxon>
        <taxon>Apioideae</taxon>
        <taxon>Scandiceae</taxon>
        <taxon>Daucinae</taxon>
        <taxon>Daucus</taxon>
        <taxon>Daucus sect. Daucus</taxon>
    </lineage>
</organism>
<gene>
    <name evidence="3" type="ORF">DCAR_008977</name>
    <name evidence="4" type="ORF">DCAR_0310158</name>
</gene>
<dbReference type="Proteomes" id="UP000077755">
    <property type="component" value="Chromosome 3"/>
</dbReference>
<evidence type="ECO:0000313" key="3">
    <source>
        <dbReference type="EMBL" id="KZN00223.1"/>
    </source>
</evidence>
<dbReference type="PANTHER" id="PTHR37389">
    <property type="entry name" value="NODULIN-24"/>
    <property type="match status" value="1"/>
</dbReference>
<feature type="region of interest" description="Disordered" evidence="1">
    <location>
        <begin position="52"/>
        <end position="84"/>
    </location>
</feature>
<dbReference type="Pfam" id="PF07172">
    <property type="entry name" value="GRP"/>
    <property type="match status" value="1"/>
</dbReference>
<evidence type="ECO:0000313" key="4">
    <source>
        <dbReference type="EMBL" id="WOG90911.1"/>
    </source>
</evidence>
<evidence type="ECO:0000256" key="1">
    <source>
        <dbReference type="SAM" id="MobiDB-lite"/>
    </source>
</evidence>
<dbReference type="Gramene" id="KZN00223">
    <property type="protein sequence ID" value="KZN00223"/>
    <property type="gene ID" value="DCAR_008977"/>
</dbReference>
<evidence type="ECO:0008006" key="6">
    <source>
        <dbReference type="Google" id="ProtNLM"/>
    </source>
</evidence>
<reference evidence="3" key="1">
    <citation type="journal article" date="2016" name="Nat. Genet.">
        <title>A high-quality carrot genome assembly provides new insights into carotenoid accumulation and asterid genome evolution.</title>
        <authorList>
            <person name="Iorizzo M."/>
            <person name="Ellison S."/>
            <person name="Senalik D."/>
            <person name="Zeng P."/>
            <person name="Satapoomin P."/>
            <person name="Huang J."/>
            <person name="Bowman M."/>
            <person name="Iovene M."/>
            <person name="Sanseverino W."/>
            <person name="Cavagnaro P."/>
            <person name="Yildiz M."/>
            <person name="Macko-Podgorni A."/>
            <person name="Moranska E."/>
            <person name="Grzebelus E."/>
            <person name="Grzebelus D."/>
            <person name="Ashrafi H."/>
            <person name="Zheng Z."/>
            <person name="Cheng S."/>
            <person name="Spooner D."/>
            <person name="Van Deynze A."/>
            <person name="Simon P."/>
        </authorList>
    </citation>
    <scope>NUCLEOTIDE SEQUENCE [LARGE SCALE GENOMIC DNA]</scope>
    <source>
        <tissue evidence="3">Leaf</tissue>
    </source>
</reference>
<protein>
    <recommendedName>
        <fullName evidence="6">Glycine-rich protein</fullName>
    </recommendedName>
</protein>
<keyword evidence="5" id="KW-1185">Reference proteome</keyword>
<sequence>MGSKILLLLALSIAFTFLISSQVAARDLAETTLKTETASLDGSSYYAGGVGGSRSHPAASAYSRGGGSHHNGDGETYKAIPIGGGCYNRYECN</sequence>